<dbReference type="EMBL" id="VJMH01006954">
    <property type="protein sequence ID" value="KAF0687238.1"/>
    <property type="molecule type" value="Genomic_DNA"/>
</dbReference>
<dbReference type="Gene3D" id="1.25.40.10">
    <property type="entry name" value="Tetratricopeptide repeat domain"/>
    <property type="match status" value="5"/>
</dbReference>
<feature type="region of interest" description="Disordered" evidence="2">
    <location>
        <begin position="507"/>
        <end position="536"/>
    </location>
</feature>
<evidence type="ECO:0000313" key="3">
    <source>
        <dbReference type="EMBL" id="KAF0687238.1"/>
    </source>
</evidence>
<protein>
    <submittedName>
        <fullName evidence="4">Aste57867_21000 protein</fullName>
    </submittedName>
</protein>
<keyword evidence="1" id="KW-0802">TPR repeat</keyword>
<evidence type="ECO:0000256" key="2">
    <source>
        <dbReference type="SAM" id="MobiDB-lite"/>
    </source>
</evidence>
<feature type="region of interest" description="Disordered" evidence="2">
    <location>
        <begin position="292"/>
        <end position="312"/>
    </location>
</feature>
<dbReference type="InterPro" id="IPR011990">
    <property type="entry name" value="TPR-like_helical_dom_sf"/>
</dbReference>
<dbReference type="Pfam" id="PF13414">
    <property type="entry name" value="TPR_11"/>
    <property type="match status" value="1"/>
</dbReference>
<gene>
    <name evidence="4" type="primary">Aste57867_21000</name>
    <name evidence="3" type="ORF">As57867_020932</name>
    <name evidence="4" type="ORF">ASTE57867_21000</name>
</gene>
<feature type="repeat" description="TPR" evidence="1">
    <location>
        <begin position="385"/>
        <end position="418"/>
    </location>
</feature>
<accession>A0A485LHM4</accession>
<reference evidence="4 5" key="1">
    <citation type="submission" date="2019-03" db="EMBL/GenBank/DDBJ databases">
        <authorList>
            <person name="Gaulin E."/>
            <person name="Dumas B."/>
        </authorList>
    </citation>
    <scope>NUCLEOTIDE SEQUENCE [LARGE SCALE GENOMIC DNA]</scope>
    <source>
        <strain evidence="4">CBS 568.67</strain>
    </source>
</reference>
<sequence>MMEPSKHAENRTMFQEKAICKKAEGDGFARQGNYEKAIMCYNKACFVNPDDFTLYSARGNAYAKLCDFKSAIANYKKLLSMQSNPPQAIKEEIAEVFNAQGFSYLNEREYTTAIVYLTDAVTLDALQANYWLHRCDHGKVYLAVHFNCRCLAYIGLENWTKALKDIDHAICIDANDADILVLRAKLNWKLKLIDKGNSDIARAFKLNPNHPEVLDFEKKMWYQSQHLHDLACRHIMNREFEKSLGCLNSCVEFNADDTKILVLRASVHRELGDYDAAMADVEHASRAFFNKQRQSMASSSSDSHHGDDMDELDEHMLDSHNSLTSSIAHIDEHPEITRQRNLILNDIAVAEIKRGNYDAALNAMNLAIESEVTTASRFDGRVIDYRFYVNRGDCYRALSKCQPALADYNCALELQPLDAEIHTRIAMIRYHFGLEQFNRGAFDKAEIEFTLAIRHNDKIHHYYVRRGDCYRYLEENELAFTDYKKARVLEPDDVEVMAKIKQYQSNIPSLSQTPRGQGRPTRTMPSNQTTTPMDVRARKYQDNLFKKAEIARKSAVKSQEAYLKLLLGPPDLTSPTKVRFPRG</sequence>
<keyword evidence="5" id="KW-1185">Reference proteome</keyword>
<dbReference type="OrthoDB" id="1926212at2759"/>
<dbReference type="AlphaFoldDB" id="A0A485LHM4"/>
<feature type="repeat" description="TPR" evidence="1">
    <location>
        <begin position="52"/>
        <end position="85"/>
    </location>
</feature>
<evidence type="ECO:0000313" key="4">
    <source>
        <dbReference type="EMBL" id="VFT97675.1"/>
    </source>
</evidence>
<dbReference type="SMART" id="SM00028">
    <property type="entry name" value="TPR"/>
    <property type="match status" value="11"/>
</dbReference>
<dbReference type="PROSITE" id="PS50005">
    <property type="entry name" value="TPR"/>
    <property type="match status" value="4"/>
</dbReference>
<evidence type="ECO:0000256" key="1">
    <source>
        <dbReference type="PROSITE-ProRule" id="PRU00339"/>
    </source>
</evidence>
<dbReference type="PANTHER" id="PTHR45153">
    <property type="entry name" value="TETRATRICOPEPTIDE REPEAT PROTEIN 16"/>
    <property type="match status" value="1"/>
</dbReference>
<name>A0A485LHM4_9STRA</name>
<reference evidence="3" key="2">
    <citation type="submission" date="2019-06" db="EMBL/GenBank/DDBJ databases">
        <title>Genomics analysis of Aphanomyces spp. identifies a new class of oomycete effector associated with host adaptation.</title>
        <authorList>
            <person name="Gaulin E."/>
        </authorList>
    </citation>
    <scope>NUCLEOTIDE SEQUENCE</scope>
    <source>
        <strain evidence="3">CBS 578.67</strain>
    </source>
</reference>
<dbReference type="Proteomes" id="UP000332933">
    <property type="component" value="Unassembled WGS sequence"/>
</dbReference>
<proteinExistence type="predicted"/>
<feature type="repeat" description="TPR" evidence="1">
    <location>
        <begin position="460"/>
        <end position="493"/>
    </location>
</feature>
<dbReference type="PANTHER" id="PTHR45153:SF1">
    <property type="entry name" value="TETRATRICOPEPTIDE REPEAT PROTEIN 16"/>
    <property type="match status" value="1"/>
</dbReference>
<evidence type="ECO:0000313" key="5">
    <source>
        <dbReference type="Proteomes" id="UP000332933"/>
    </source>
</evidence>
<dbReference type="EMBL" id="CAADRA010006980">
    <property type="protein sequence ID" value="VFT97675.1"/>
    <property type="molecule type" value="Genomic_DNA"/>
</dbReference>
<feature type="compositionally biased region" description="Polar residues" evidence="2">
    <location>
        <begin position="523"/>
        <end position="532"/>
    </location>
</feature>
<organism evidence="4 5">
    <name type="scientific">Aphanomyces stellatus</name>
    <dbReference type="NCBI Taxonomy" id="120398"/>
    <lineage>
        <taxon>Eukaryota</taxon>
        <taxon>Sar</taxon>
        <taxon>Stramenopiles</taxon>
        <taxon>Oomycota</taxon>
        <taxon>Saprolegniomycetes</taxon>
        <taxon>Saprolegniales</taxon>
        <taxon>Verrucalvaceae</taxon>
        <taxon>Aphanomyces</taxon>
    </lineage>
</organism>
<dbReference type="SUPFAM" id="SSF48452">
    <property type="entry name" value="TPR-like"/>
    <property type="match status" value="3"/>
</dbReference>
<dbReference type="InterPro" id="IPR019734">
    <property type="entry name" value="TPR_rpt"/>
</dbReference>
<feature type="repeat" description="TPR" evidence="1">
    <location>
        <begin position="18"/>
        <end position="51"/>
    </location>
</feature>
<dbReference type="Pfam" id="PF13181">
    <property type="entry name" value="TPR_8"/>
    <property type="match status" value="1"/>
</dbReference>